<dbReference type="Ensembl" id="ENSNPET00000007196.1">
    <property type="protein sequence ID" value="ENSNPEP00000007026.1"/>
    <property type="gene ID" value="ENSNPEG00000005273.1"/>
</dbReference>
<name>A0A8C6Z3G4_NOTPE</name>
<keyword evidence="3" id="KW-0597">Phosphoprotein</keyword>
<keyword evidence="6" id="KW-0067">ATP-binding</keyword>
<evidence type="ECO:0000256" key="4">
    <source>
        <dbReference type="ARBA" id="ARBA00022741"/>
    </source>
</evidence>
<dbReference type="InterPro" id="IPR039761">
    <property type="entry name" value="Bms1/Tsr1"/>
</dbReference>
<protein>
    <recommendedName>
        <fullName evidence="13">Bms1-type G domain-containing protein</fullName>
    </recommendedName>
</protein>
<dbReference type="GO" id="GO:0005524">
    <property type="term" value="F:ATP binding"/>
    <property type="evidence" value="ECO:0007669"/>
    <property type="project" value="UniProtKB-KW"/>
</dbReference>
<keyword evidence="8" id="KW-0539">Nucleus</keyword>
<dbReference type="SUPFAM" id="SSF52540">
    <property type="entry name" value="P-loop containing nucleoside triphosphate hydrolases"/>
    <property type="match status" value="1"/>
</dbReference>
<dbReference type="Proteomes" id="UP000694420">
    <property type="component" value="Unplaced"/>
</dbReference>
<dbReference type="AlphaFoldDB" id="A0A8C6Z3G4"/>
<evidence type="ECO:0000259" key="13">
    <source>
        <dbReference type="PROSITE" id="PS51714"/>
    </source>
</evidence>
<keyword evidence="7" id="KW-0342">GTP-binding</keyword>
<keyword evidence="12" id="KW-0472">Membrane</keyword>
<sequence>MEEAEKKKHRAKQSGPKAEKKRRRRQQQQQQDEEDARRRNPRAFAVQSAVRMARTFHRTQDLKTKKHHIPVVDRTPLEPPPVLVVVVGPPKVGKSTLIRCLIRNFTRQRLVEIRGPVTIVSGKKRRLTIIECGCDINTMIDLAKVADLVLMLIDASFGFEMETFEFLNICQVHGFPKIMGVLTHLDTFKNNKQLKKTKKKLKHRFWTEVYPVWCLTGFFFVFWKSSDK</sequence>
<dbReference type="GO" id="GO:0000479">
    <property type="term" value="P:endonucleolytic cleavage of tricistronic rRNA transcript (SSU-rRNA, 5.8S rRNA, LSU-rRNA)"/>
    <property type="evidence" value="ECO:0007669"/>
    <property type="project" value="TreeGrafter"/>
</dbReference>
<feature type="region of interest" description="Disordered" evidence="11">
    <location>
        <begin position="1"/>
        <end position="44"/>
    </location>
</feature>
<dbReference type="PANTHER" id="PTHR12858:SF2">
    <property type="entry name" value="RIBOSOME BIOGENESIS PROTEIN BMS1 HOMOLOG"/>
    <property type="match status" value="1"/>
</dbReference>
<reference evidence="14" key="1">
    <citation type="submission" date="2025-08" db="UniProtKB">
        <authorList>
            <consortium name="Ensembl"/>
        </authorList>
    </citation>
    <scope>IDENTIFICATION</scope>
</reference>
<evidence type="ECO:0000313" key="14">
    <source>
        <dbReference type="Ensembl" id="ENSNPEP00000007026.1"/>
    </source>
</evidence>
<dbReference type="PROSITE" id="PS51714">
    <property type="entry name" value="G_BMS1"/>
    <property type="match status" value="1"/>
</dbReference>
<evidence type="ECO:0000256" key="10">
    <source>
        <dbReference type="ARBA" id="ARBA00061391"/>
    </source>
</evidence>
<evidence type="ECO:0000256" key="11">
    <source>
        <dbReference type="SAM" id="MobiDB-lite"/>
    </source>
</evidence>
<dbReference type="GO" id="GO:0005654">
    <property type="term" value="C:nucleoplasm"/>
    <property type="evidence" value="ECO:0007669"/>
    <property type="project" value="UniProtKB-ARBA"/>
</dbReference>
<dbReference type="GO" id="GO:0000462">
    <property type="term" value="P:maturation of SSU-rRNA from tricistronic rRNA transcript (SSU-rRNA, 5.8S rRNA, LSU-rRNA)"/>
    <property type="evidence" value="ECO:0007669"/>
    <property type="project" value="TreeGrafter"/>
</dbReference>
<dbReference type="InterPro" id="IPR030387">
    <property type="entry name" value="G_Bms1/Tsr1_dom"/>
</dbReference>
<dbReference type="GO" id="GO:0034511">
    <property type="term" value="F:U3 snoRNA binding"/>
    <property type="evidence" value="ECO:0007669"/>
    <property type="project" value="TreeGrafter"/>
</dbReference>
<dbReference type="InterPro" id="IPR027417">
    <property type="entry name" value="P-loop_NTPase"/>
</dbReference>
<comment type="similarity">
    <text evidence="10">Belongs to the TRAFAC class translation factor GTPase superfamily. Bms1-like GTPase family. BMS1 subfamily.</text>
</comment>
<feature type="transmembrane region" description="Helical" evidence="12">
    <location>
        <begin position="205"/>
        <end position="223"/>
    </location>
</feature>
<evidence type="ECO:0000256" key="5">
    <source>
        <dbReference type="ARBA" id="ARBA00022801"/>
    </source>
</evidence>
<keyword evidence="4" id="KW-0547">Nucleotide-binding</keyword>
<evidence type="ECO:0000256" key="7">
    <source>
        <dbReference type="ARBA" id="ARBA00023134"/>
    </source>
</evidence>
<evidence type="ECO:0000313" key="15">
    <source>
        <dbReference type="Proteomes" id="UP000694420"/>
    </source>
</evidence>
<evidence type="ECO:0000256" key="1">
    <source>
        <dbReference type="ARBA" id="ARBA00004604"/>
    </source>
</evidence>
<dbReference type="GO" id="GO:0032040">
    <property type="term" value="C:small-subunit processome"/>
    <property type="evidence" value="ECO:0007669"/>
    <property type="project" value="UniProtKB-ARBA"/>
</dbReference>
<evidence type="ECO:0000256" key="6">
    <source>
        <dbReference type="ARBA" id="ARBA00022840"/>
    </source>
</evidence>
<evidence type="ECO:0000256" key="9">
    <source>
        <dbReference type="ARBA" id="ARBA00049117"/>
    </source>
</evidence>
<dbReference type="GO" id="GO:0005525">
    <property type="term" value="F:GTP binding"/>
    <property type="evidence" value="ECO:0007669"/>
    <property type="project" value="UniProtKB-KW"/>
</dbReference>
<dbReference type="GO" id="GO:0030686">
    <property type="term" value="C:90S preribosome"/>
    <property type="evidence" value="ECO:0007669"/>
    <property type="project" value="TreeGrafter"/>
</dbReference>
<dbReference type="GO" id="GO:0003924">
    <property type="term" value="F:GTPase activity"/>
    <property type="evidence" value="ECO:0007669"/>
    <property type="project" value="TreeGrafter"/>
</dbReference>
<keyword evidence="12" id="KW-0812">Transmembrane</keyword>
<keyword evidence="5" id="KW-0378">Hydrolase</keyword>
<feature type="domain" description="Bms1-type G" evidence="13">
    <location>
        <begin position="79"/>
        <end position="228"/>
    </location>
</feature>
<keyword evidence="2" id="KW-0690">Ribosome biogenesis</keyword>
<accession>A0A8C6Z3G4</accession>
<evidence type="ECO:0000256" key="8">
    <source>
        <dbReference type="ARBA" id="ARBA00023242"/>
    </source>
</evidence>
<evidence type="ECO:0000256" key="12">
    <source>
        <dbReference type="SAM" id="Phobius"/>
    </source>
</evidence>
<comment type="catalytic activity">
    <reaction evidence="9">
        <text>GTP + H2O = GDP + phosphate + H(+)</text>
        <dbReference type="Rhea" id="RHEA:19669"/>
        <dbReference type="ChEBI" id="CHEBI:15377"/>
        <dbReference type="ChEBI" id="CHEBI:15378"/>
        <dbReference type="ChEBI" id="CHEBI:37565"/>
        <dbReference type="ChEBI" id="CHEBI:43474"/>
        <dbReference type="ChEBI" id="CHEBI:58189"/>
    </reaction>
    <physiologicalReaction direction="left-to-right" evidence="9">
        <dbReference type="Rhea" id="RHEA:19670"/>
    </physiologicalReaction>
</comment>
<reference evidence="14" key="2">
    <citation type="submission" date="2025-09" db="UniProtKB">
        <authorList>
            <consortium name="Ensembl"/>
        </authorList>
    </citation>
    <scope>IDENTIFICATION</scope>
</reference>
<organism evidence="14 15">
    <name type="scientific">Nothoprocta perdicaria</name>
    <name type="common">Chilean tinamou</name>
    <name type="synonym">Crypturus perdicarius</name>
    <dbReference type="NCBI Taxonomy" id="30464"/>
    <lineage>
        <taxon>Eukaryota</taxon>
        <taxon>Metazoa</taxon>
        <taxon>Chordata</taxon>
        <taxon>Craniata</taxon>
        <taxon>Vertebrata</taxon>
        <taxon>Euteleostomi</taxon>
        <taxon>Archelosauria</taxon>
        <taxon>Archosauria</taxon>
        <taxon>Dinosauria</taxon>
        <taxon>Saurischia</taxon>
        <taxon>Theropoda</taxon>
        <taxon>Coelurosauria</taxon>
        <taxon>Aves</taxon>
        <taxon>Palaeognathae</taxon>
        <taxon>Tinamiformes</taxon>
        <taxon>Tinamidae</taxon>
        <taxon>Nothoprocta</taxon>
    </lineage>
</organism>
<keyword evidence="12" id="KW-1133">Transmembrane helix</keyword>
<dbReference type="FunFam" id="3.40.50.300:FF:000105">
    <property type="entry name" value="BMS1 ribosome biogenesis factor"/>
    <property type="match status" value="1"/>
</dbReference>
<dbReference type="Gene3D" id="3.40.50.300">
    <property type="entry name" value="P-loop containing nucleotide triphosphate hydrolases"/>
    <property type="match status" value="1"/>
</dbReference>
<evidence type="ECO:0000256" key="2">
    <source>
        <dbReference type="ARBA" id="ARBA00022517"/>
    </source>
</evidence>
<keyword evidence="15" id="KW-1185">Reference proteome</keyword>
<evidence type="ECO:0000256" key="3">
    <source>
        <dbReference type="ARBA" id="ARBA00022553"/>
    </source>
</evidence>
<dbReference type="PANTHER" id="PTHR12858">
    <property type="entry name" value="RIBOSOME BIOGENESIS PROTEIN"/>
    <property type="match status" value="1"/>
</dbReference>
<proteinExistence type="inferred from homology"/>
<comment type="subcellular location">
    <subcellularLocation>
        <location evidence="1">Nucleus</location>
        <location evidence="1">Nucleolus</location>
    </subcellularLocation>
</comment>